<accession>A0A9D2EHM6</accession>
<evidence type="ECO:0000313" key="3">
    <source>
        <dbReference type="EMBL" id="HIZ37889.1"/>
    </source>
</evidence>
<dbReference type="GO" id="GO:0006402">
    <property type="term" value="P:mRNA catabolic process"/>
    <property type="evidence" value="ECO:0007669"/>
    <property type="project" value="TreeGrafter"/>
</dbReference>
<comment type="caution">
    <text evidence="3">The sequence shown here is derived from an EMBL/GenBank/DDBJ whole genome shotgun (WGS) entry which is preliminary data.</text>
</comment>
<dbReference type="AlphaFoldDB" id="A0A9D2EHM6"/>
<dbReference type="InterPro" id="IPR003477">
    <property type="entry name" value="PemK-like"/>
</dbReference>
<evidence type="ECO:0000256" key="1">
    <source>
        <dbReference type="ARBA" id="ARBA00007521"/>
    </source>
</evidence>
<dbReference type="GO" id="GO:0004521">
    <property type="term" value="F:RNA endonuclease activity"/>
    <property type="evidence" value="ECO:0007669"/>
    <property type="project" value="TreeGrafter"/>
</dbReference>
<sequence length="109" mass="11979">MTDLATGDVVWVSPDLTIGREQRGRRPAIIVAGAGYLRVVDTLALIVPVTSVDRGWPNHVPVAGLPGPSWAMTEQLRATARERLHGRLGQVDEITLASIRSWIRDFLEL</sequence>
<dbReference type="EMBL" id="DXBY01000327">
    <property type="protein sequence ID" value="HIZ37889.1"/>
    <property type="molecule type" value="Genomic_DNA"/>
</dbReference>
<dbReference type="Pfam" id="PF02452">
    <property type="entry name" value="PemK_toxin"/>
    <property type="match status" value="1"/>
</dbReference>
<dbReference type="Gene3D" id="2.30.30.110">
    <property type="match status" value="1"/>
</dbReference>
<keyword evidence="2" id="KW-1277">Toxin-antitoxin system</keyword>
<dbReference type="Proteomes" id="UP000824037">
    <property type="component" value="Unassembled WGS sequence"/>
</dbReference>
<dbReference type="GO" id="GO:0016075">
    <property type="term" value="P:rRNA catabolic process"/>
    <property type="evidence" value="ECO:0007669"/>
    <property type="project" value="TreeGrafter"/>
</dbReference>
<dbReference type="GO" id="GO:0003677">
    <property type="term" value="F:DNA binding"/>
    <property type="evidence" value="ECO:0007669"/>
    <property type="project" value="InterPro"/>
</dbReference>
<organism evidence="3 4">
    <name type="scientific">Candidatus Ruania gallistercoris</name>
    <dbReference type="NCBI Taxonomy" id="2838746"/>
    <lineage>
        <taxon>Bacteria</taxon>
        <taxon>Bacillati</taxon>
        <taxon>Actinomycetota</taxon>
        <taxon>Actinomycetes</taxon>
        <taxon>Micrococcales</taxon>
        <taxon>Ruaniaceae</taxon>
        <taxon>Ruania</taxon>
    </lineage>
</organism>
<proteinExistence type="inferred from homology"/>
<dbReference type="PANTHER" id="PTHR33988">
    <property type="entry name" value="ENDORIBONUCLEASE MAZF-RELATED"/>
    <property type="match status" value="1"/>
</dbReference>
<dbReference type="SUPFAM" id="SSF50118">
    <property type="entry name" value="Cell growth inhibitor/plasmid maintenance toxic component"/>
    <property type="match status" value="1"/>
</dbReference>
<evidence type="ECO:0000256" key="2">
    <source>
        <dbReference type="ARBA" id="ARBA00022649"/>
    </source>
</evidence>
<evidence type="ECO:0000313" key="4">
    <source>
        <dbReference type="Proteomes" id="UP000824037"/>
    </source>
</evidence>
<dbReference type="InterPro" id="IPR011067">
    <property type="entry name" value="Plasmid_toxin/cell-grow_inhib"/>
</dbReference>
<gene>
    <name evidence="3" type="ORF">H9815_19095</name>
</gene>
<comment type="similarity">
    <text evidence="1">Belongs to the PemK/MazF family.</text>
</comment>
<name>A0A9D2EHM6_9MICO</name>
<reference evidence="3" key="2">
    <citation type="submission" date="2021-04" db="EMBL/GenBank/DDBJ databases">
        <authorList>
            <person name="Gilroy R."/>
        </authorList>
    </citation>
    <scope>NUCLEOTIDE SEQUENCE</scope>
    <source>
        <strain evidence="3">ChiGjej4B4-7305</strain>
    </source>
</reference>
<reference evidence="3" key="1">
    <citation type="journal article" date="2021" name="PeerJ">
        <title>Extensive microbial diversity within the chicken gut microbiome revealed by metagenomics and culture.</title>
        <authorList>
            <person name="Gilroy R."/>
            <person name="Ravi A."/>
            <person name="Getino M."/>
            <person name="Pursley I."/>
            <person name="Horton D.L."/>
            <person name="Alikhan N.F."/>
            <person name="Baker D."/>
            <person name="Gharbi K."/>
            <person name="Hall N."/>
            <person name="Watson M."/>
            <person name="Adriaenssens E.M."/>
            <person name="Foster-Nyarko E."/>
            <person name="Jarju S."/>
            <person name="Secka A."/>
            <person name="Antonio M."/>
            <person name="Oren A."/>
            <person name="Chaudhuri R.R."/>
            <person name="La Ragione R."/>
            <person name="Hildebrand F."/>
            <person name="Pallen M.J."/>
        </authorList>
    </citation>
    <scope>NUCLEOTIDE SEQUENCE</scope>
    <source>
        <strain evidence="3">ChiGjej4B4-7305</strain>
    </source>
</reference>
<protein>
    <submittedName>
        <fullName evidence="3">Type II toxin-antitoxin system PemK/MazF family toxin</fullName>
    </submittedName>
</protein>